<sequence>MSKALEEIDRKPELYISQIPEITKSLRKDWLLKNNLMSQASVSSSYMNLQQKFAVVCKSCGAFLCYSDRIVLCNNSQHVCVDPDYLDQVTLYSLSDREVSSNRASLRHYCVEKLTSGVCGADLGSLASHKTGISLPILSCRGIVFIRVPQNHTSKIIDDTAEYSRYSFKTWKDARKIFEPKPLSIADCLQ</sequence>
<evidence type="ECO:0000313" key="2">
    <source>
        <dbReference type="Proteomes" id="UP000887574"/>
    </source>
</evidence>
<evidence type="ECO:0000313" key="3">
    <source>
        <dbReference type="WBParaSite" id="jg26293"/>
    </source>
</evidence>
<dbReference type="AlphaFoldDB" id="A0A915E462"/>
<feature type="domain" description="RLR CTR" evidence="1">
    <location>
        <begin position="43"/>
        <end position="188"/>
    </location>
</feature>
<dbReference type="Pfam" id="PF11648">
    <property type="entry name" value="RIG-I_C-RD"/>
    <property type="match status" value="1"/>
</dbReference>
<dbReference type="WBParaSite" id="jg26293">
    <property type="protein sequence ID" value="jg26293"/>
    <property type="gene ID" value="jg26293"/>
</dbReference>
<reference evidence="3" key="1">
    <citation type="submission" date="2022-11" db="UniProtKB">
        <authorList>
            <consortium name="WormBaseParasite"/>
        </authorList>
    </citation>
    <scope>IDENTIFICATION</scope>
</reference>
<organism evidence="2 3">
    <name type="scientific">Ditylenchus dipsaci</name>
    <dbReference type="NCBI Taxonomy" id="166011"/>
    <lineage>
        <taxon>Eukaryota</taxon>
        <taxon>Metazoa</taxon>
        <taxon>Ecdysozoa</taxon>
        <taxon>Nematoda</taxon>
        <taxon>Chromadorea</taxon>
        <taxon>Rhabditida</taxon>
        <taxon>Tylenchina</taxon>
        <taxon>Tylenchomorpha</taxon>
        <taxon>Sphaerularioidea</taxon>
        <taxon>Anguinidae</taxon>
        <taxon>Anguininae</taxon>
        <taxon>Ditylenchus</taxon>
    </lineage>
</organism>
<proteinExistence type="predicted"/>
<dbReference type="InterPro" id="IPR021673">
    <property type="entry name" value="RLR_CTR"/>
</dbReference>
<accession>A0A915E462</accession>
<name>A0A915E462_9BILA</name>
<dbReference type="InterPro" id="IPR038557">
    <property type="entry name" value="RLR_C_sf"/>
</dbReference>
<protein>
    <submittedName>
        <fullName evidence="3">RLR CTR domain-containing protein</fullName>
    </submittedName>
</protein>
<evidence type="ECO:0000259" key="1">
    <source>
        <dbReference type="PROSITE" id="PS51789"/>
    </source>
</evidence>
<dbReference type="PROSITE" id="PS51789">
    <property type="entry name" value="RLR_CTR"/>
    <property type="match status" value="1"/>
</dbReference>
<dbReference type="Proteomes" id="UP000887574">
    <property type="component" value="Unplaced"/>
</dbReference>
<dbReference type="Gene3D" id="2.170.150.30">
    <property type="entry name" value="RIG-I-like receptor, C-terminal regulatory domain"/>
    <property type="match status" value="1"/>
</dbReference>
<keyword evidence="2" id="KW-1185">Reference proteome</keyword>